<evidence type="ECO:0000256" key="1">
    <source>
        <dbReference type="SAM" id="SignalP"/>
    </source>
</evidence>
<protein>
    <submittedName>
        <fullName evidence="2">Uncharacterized protein</fullName>
    </submittedName>
</protein>
<proteinExistence type="predicted"/>
<feature type="chain" id="PRO_5043732677" evidence="1">
    <location>
        <begin position="21"/>
        <end position="39"/>
    </location>
</feature>
<gene>
    <name evidence="2" type="ORF">RND81_05G128900</name>
</gene>
<organism evidence="2 3">
    <name type="scientific">Saponaria officinalis</name>
    <name type="common">Common soapwort</name>
    <name type="synonym">Lychnis saponaria</name>
    <dbReference type="NCBI Taxonomy" id="3572"/>
    <lineage>
        <taxon>Eukaryota</taxon>
        <taxon>Viridiplantae</taxon>
        <taxon>Streptophyta</taxon>
        <taxon>Embryophyta</taxon>
        <taxon>Tracheophyta</taxon>
        <taxon>Spermatophyta</taxon>
        <taxon>Magnoliopsida</taxon>
        <taxon>eudicotyledons</taxon>
        <taxon>Gunneridae</taxon>
        <taxon>Pentapetalae</taxon>
        <taxon>Caryophyllales</taxon>
        <taxon>Caryophyllaceae</taxon>
        <taxon>Caryophylleae</taxon>
        <taxon>Saponaria</taxon>
    </lineage>
</organism>
<keyword evidence="3" id="KW-1185">Reference proteome</keyword>
<comment type="caution">
    <text evidence="2">The sequence shown here is derived from an EMBL/GenBank/DDBJ whole genome shotgun (WGS) entry which is preliminary data.</text>
</comment>
<reference evidence="2" key="1">
    <citation type="submission" date="2024-03" db="EMBL/GenBank/DDBJ databases">
        <title>WGS assembly of Saponaria officinalis var. Norfolk2.</title>
        <authorList>
            <person name="Jenkins J."/>
            <person name="Shu S."/>
            <person name="Grimwood J."/>
            <person name="Barry K."/>
            <person name="Goodstein D."/>
            <person name="Schmutz J."/>
            <person name="Leebens-Mack J."/>
            <person name="Osbourn A."/>
        </authorList>
    </citation>
    <scope>NUCLEOTIDE SEQUENCE [LARGE SCALE GENOMIC DNA]</scope>
    <source>
        <strain evidence="2">JIC</strain>
    </source>
</reference>
<sequence length="39" mass="4472">MATIFSKLWPSLWLCIIAIADFHRISHLQNNSGNVIFTL</sequence>
<keyword evidence="1" id="KW-0732">Signal</keyword>
<dbReference type="AlphaFoldDB" id="A0AAW1KYK0"/>
<dbReference type="EMBL" id="JBDFQZ010000005">
    <property type="protein sequence ID" value="KAK9725214.1"/>
    <property type="molecule type" value="Genomic_DNA"/>
</dbReference>
<accession>A0AAW1KYK0</accession>
<feature type="signal peptide" evidence="1">
    <location>
        <begin position="1"/>
        <end position="20"/>
    </location>
</feature>
<name>A0AAW1KYK0_SAPOF</name>
<evidence type="ECO:0000313" key="2">
    <source>
        <dbReference type="EMBL" id="KAK9725214.1"/>
    </source>
</evidence>
<dbReference type="Proteomes" id="UP001443914">
    <property type="component" value="Unassembled WGS sequence"/>
</dbReference>
<evidence type="ECO:0000313" key="3">
    <source>
        <dbReference type="Proteomes" id="UP001443914"/>
    </source>
</evidence>